<feature type="transmembrane region" description="Helical" evidence="6">
    <location>
        <begin position="79"/>
        <end position="103"/>
    </location>
</feature>
<evidence type="ECO:0000313" key="7">
    <source>
        <dbReference type="Proteomes" id="UP000695000"/>
    </source>
</evidence>
<dbReference type="GeneID" id="108564589"/>
<feature type="transmembrane region" description="Helical" evidence="6">
    <location>
        <begin position="45"/>
        <end position="72"/>
    </location>
</feature>
<comment type="similarity">
    <text evidence="2 6">Belongs to the tetraspanin (TM4SF) family.</text>
</comment>
<gene>
    <name evidence="8 9" type="primary">LOC108564589</name>
</gene>
<evidence type="ECO:0000256" key="4">
    <source>
        <dbReference type="ARBA" id="ARBA00022989"/>
    </source>
</evidence>
<keyword evidence="3 6" id="KW-0812">Transmembrane</keyword>
<evidence type="ECO:0000256" key="3">
    <source>
        <dbReference type="ARBA" id="ARBA00022692"/>
    </source>
</evidence>
<dbReference type="InterPro" id="IPR008952">
    <property type="entry name" value="Tetraspanin_EC2_sf"/>
</dbReference>
<dbReference type="PROSITE" id="PS00421">
    <property type="entry name" value="TM4_1"/>
    <property type="match status" value="1"/>
</dbReference>
<evidence type="ECO:0000313" key="8">
    <source>
        <dbReference type="RefSeq" id="XP_017779170.1"/>
    </source>
</evidence>
<dbReference type="CDD" id="cd03127">
    <property type="entry name" value="tetraspanin_LEL"/>
    <property type="match status" value="1"/>
</dbReference>
<comment type="subcellular location">
    <subcellularLocation>
        <location evidence="1 6">Membrane</location>
        <topology evidence="1 6">Multi-pass membrane protein</topology>
    </subcellularLocation>
</comment>
<evidence type="ECO:0000256" key="1">
    <source>
        <dbReference type="ARBA" id="ARBA00004141"/>
    </source>
</evidence>
<dbReference type="PIRSF" id="PIRSF002419">
    <property type="entry name" value="Tetraspanin"/>
    <property type="match status" value="1"/>
</dbReference>
<evidence type="ECO:0000256" key="5">
    <source>
        <dbReference type="ARBA" id="ARBA00023136"/>
    </source>
</evidence>
<dbReference type="RefSeq" id="XP_017779170.1">
    <property type="nucleotide sequence ID" value="XM_017923681.1"/>
</dbReference>
<protein>
    <recommendedName>
        <fullName evidence="6">Tetraspanin</fullName>
    </recommendedName>
</protein>
<dbReference type="Pfam" id="PF00335">
    <property type="entry name" value="Tetraspanin"/>
    <property type="match status" value="1"/>
</dbReference>
<dbReference type="PRINTS" id="PR00259">
    <property type="entry name" value="TMFOUR"/>
</dbReference>
<feature type="transmembrane region" description="Helical" evidence="6">
    <location>
        <begin position="12"/>
        <end position="33"/>
    </location>
</feature>
<sequence>MGCGIAIIKYLVFIFNLVFAIIGLALLSVGVIFQSDVKHLDSHDAAGYTALFFIIVGSVIFIISFFGCCGAIKENSCMLTTYASLLLTLLISQVAIGVLYYVYLNDKIDVKQDNLNDVQRLFDNYNRTTDGTAYVDDMQQKLKCCGVDGPSDWKHKIPSSCCIDNVSPCRINDPALYPMGCAEKRYTKYNMLVNSVLYTVIAICTVEFLGMFFAFCLRNSMHNQYRRGVYA</sequence>
<feature type="transmembrane region" description="Helical" evidence="6">
    <location>
        <begin position="196"/>
        <end position="217"/>
    </location>
</feature>
<organism evidence="7 8">
    <name type="scientific">Nicrophorus vespilloides</name>
    <name type="common">Boreal carrion beetle</name>
    <dbReference type="NCBI Taxonomy" id="110193"/>
    <lineage>
        <taxon>Eukaryota</taxon>
        <taxon>Metazoa</taxon>
        <taxon>Ecdysozoa</taxon>
        <taxon>Arthropoda</taxon>
        <taxon>Hexapoda</taxon>
        <taxon>Insecta</taxon>
        <taxon>Pterygota</taxon>
        <taxon>Neoptera</taxon>
        <taxon>Endopterygota</taxon>
        <taxon>Coleoptera</taxon>
        <taxon>Polyphaga</taxon>
        <taxon>Staphyliniformia</taxon>
        <taxon>Silphidae</taxon>
        <taxon>Nicrophorinae</taxon>
        <taxon>Nicrophorus</taxon>
    </lineage>
</organism>
<dbReference type="InterPro" id="IPR018499">
    <property type="entry name" value="Tetraspanin/Peripherin"/>
</dbReference>
<dbReference type="InterPro" id="IPR000301">
    <property type="entry name" value="Tetraspanin_animals"/>
</dbReference>
<dbReference type="SUPFAM" id="SSF48652">
    <property type="entry name" value="Tetraspanin"/>
    <property type="match status" value="1"/>
</dbReference>
<evidence type="ECO:0000256" key="2">
    <source>
        <dbReference type="ARBA" id="ARBA00006840"/>
    </source>
</evidence>
<keyword evidence="4 6" id="KW-1133">Transmembrane helix</keyword>
<name>A0ABM1MX70_NICVS</name>
<dbReference type="Gene3D" id="1.10.1450.10">
    <property type="entry name" value="Tetraspanin"/>
    <property type="match status" value="1"/>
</dbReference>
<evidence type="ECO:0000256" key="6">
    <source>
        <dbReference type="RuleBase" id="RU361218"/>
    </source>
</evidence>
<evidence type="ECO:0000313" key="9">
    <source>
        <dbReference type="RefSeq" id="XP_017779172.1"/>
    </source>
</evidence>
<dbReference type="Proteomes" id="UP000695000">
    <property type="component" value="Unplaced"/>
</dbReference>
<proteinExistence type="inferred from homology"/>
<keyword evidence="5 6" id="KW-0472">Membrane</keyword>
<accession>A0ABM1MX70</accession>
<dbReference type="InterPro" id="IPR018503">
    <property type="entry name" value="Tetraspanin_CS"/>
</dbReference>
<dbReference type="PANTHER" id="PTHR19282">
    <property type="entry name" value="TETRASPANIN"/>
    <property type="match status" value="1"/>
</dbReference>
<dbReference type="RefSeq" id="XP_017779172.1">
    <property type="nucleotide sequence ID" value="XM_017923683.1"/>
</dbReference>
<dbReference type="PANTHER" id="PTHR19282:SF521">
    <property type="entry name" value="IP01817P-RELATED"/>
    <property type="match status" value="1"/>
</dbReference>
<keyword evidence="7" id="KW-1185">Reference proteome</keyword>
<reference evidence="8 9" key="1">
    <citation type="submission" date="2025-05" db="UniProtKB">
        <authorList>
            <consortium name="RefSeq"/>
        </authorList>
    </citation>
    <scope>IDENTIFICATION</scope>
    <source>
        <tissue evidence="8 9">Whole Larva</tissue>
    </source>
</reference>